<organism evidence="2 3">
    <name type="scientific">Thermomonospora umbrina</name>
    <dbReference type="NCBI Taxonomy" id="111806"/>
    <lineage>
        <taxon>Bacteria</taxon>
        <taxon>Bacillati</taxon>
        <taxon>Actinomycetota</taxon>
        <taxon>Actinomycetes</taxon>
        <taxon>Streptosporangiales</taxon>
        <taxon>Thermomonosporaceae</taxon>
        <taxon>Thermomonospora</taxon>
    </lineage>
</organism>
<feature type="domain" description="Thioredoxin" evidence="1">
    <location>
        <begin position="43"/>
        <end position="162"/>
    </location>
</feature>
<sequence>MGFETTVLLLTWAAIALLAFVVAGMVRRVHHLSTGVRAADLGPAPGAAAPEFDRFAAGASDPALLLFLDGECGVCPQVLAELRELLDEPGRSLPVAALFPGEALEAGHEGVRVFADEADVFERYRVPAVPFAVFVDPAGRVRTARPVGSAGALRDLLETVAGPAQSPPTTVNGGRS</sequence>
<keyword evidence="3" id="KW-1185">Reference proteome</keyword>
<comment type="caution">
    <text evidence="2">The sequence shown here is derived from an EMBL/GenBank/DDBJ whole genome shotgun (WGS) entry which is preliminary data.</text>
</comment>
<evidence type="ECO:0000259" key="1">
    <source>
        <dbReference type="PROSITE" id="PS51352"/>
    </source>
</evidence>
<dbReference type="AlphaFoldDB" id="A0A3D9SG37"/>
<proteinExistence type="predicted"/>
<gene>
    <name evidence="2" type="ORF">DFJ69_0247</name>
</gene>
<dbReference type="EMBL" id="QTTT01000001">
    <property type="protein sequence ID" value="REE94878.1"/>
    <property type="molecule type" value="Genomic_DNA"/>
</dbReference>
<dbReference type="SUPFAM" id="SSF52833">
    <property type="entry name" value="Thioredoxin-like"/>
    <property type="match status" value="1"/>
</dbReference>
<dbReference type="RefSeq" id="WP_116020765.1">
    <property type="nucleotide sequence ID" value="NZ_QTTT01000001.1"/>
</dbReference>
<dbReference type="OrthoDB" id="5191453at2"/>
<accession>A0A3D9SG37</accession>
<reference evidence="2 3" key="1">
    <citation type="submission" date="2018-08" db="EMBL/GenBank/DDBJ databases">
        <title>Sequencing the genomes of 1000 actinobacteria strains.</title>
        <authorList>
            <person name="Klenk H.-P."/>
        </authorList>
    </citation>
    <scope>NUCLEOTIDE SEQUENCE [LARGE SCALE GENOMIC DNA]</scope>
    <source>
        <strain evidence="2 3">DSM 43927</strain>
    </source>
</reference>
<evidence type="ECO:0000313" key="2">
    <source>
        <dbReference type="EMBL" id="REE94878.1"/>
    </source>
</evidence>
<evidence type="ECO:0000313" key="3">
    <source>
        <dbReference type="Proteomes" id="UP000256661"/>
    </source>
</evidence>
<protein>
    <recommendedName>
        <fullName evidence="1">Thioredoxin domain-containing protein</fullName>
    </recommendedName>
</protein>
<dbReference type="InterPro" id="IPR036249">
    <property type="entry name" value="Thioredoxin-like_sf"/>
</dbReference>
<dbReference type="PROSITE" id="PS51352">
    <property type="entry name" value="THIOREDOXIN_2"/>
    <property type="match status" value="1"/>
</dbReference>
<name>A0A3D9SG37_9ACTN</name>
<dbReference type="Proteomes" id="UP000256661">
    <property type="component" value="Unassembled WGS sequence"/>
</dbReference>
<dbReference type="InterPro" id="IPR013766">
    <property type="entry name" value="Thioredoxin_domain"/>
</dbReference>